<proteinExistence type="predicted"/>
<protein>
    <submittedName>
        <fullName evidence="4">Uncharacterized protein LOC105043758 isoform X1</fullName>
    </submittedName>
</protein>
<dbReference type="FunCoup" id="A0A6I9R399">
    <property type="interactions" value="2036"/>
</dbReference>
<dbReference type="OrthoDB" id="1934430at2759"/>
<dbReference type="RefSeq" id="XP_010919746.1">
    <property type="nucleotide sequence ID" value="XM_010921444.3"/>
</dbReference>
<dbReference type="Proteomes" id="UP000504607">
    <property type="component" value="Chromosome 4"/>
</dbReference>
<dbReference type="PANTHER" id="PTHR36051:SF2">
    <property type="entry name" value="DYNAMIN"/>
    <property type="match status" value="1"/>
</dbReference>
<evidence type="ECO:0000256" key="2">
    <source>
        <dbReference type="SAM" id="MobiDB-lite"/>
    </source>
</evidence>
<dbReference type="InParanoid" id="A0A6I9R399"/>
<keyword evidence="1" id="KW-0175">Coiled coil</keyword>
<evidence type="ECO:0000256" key="1">
    <source>
        <dbReference type="SAM" id="Coils"/>
    </source>
</evidence>
<feature type="region of interest" description="Disordered" evidence="2">
    <location>
        <begin position="167"/>
        <end position="200"/>
    </location>
</feature>
<keyword evidence="3" id="KW-1185">Reference proteome</keyword>
<reference evidence="4" key="1">
    <citation type="submission" date="2025-08" db="UniProtKB">
        <authorList>
            <consortium name="RefSeq"/>
        </authorList>
    </citation>
    <scope>IDENTIFICATION</scope>
</reference>
<feature type="compositionally biased region" description="Basic and acidic residues" evidence="2">
    <location>
        <begin position="182"/>
        <end position="192"/>
    </location>
</feature>
<gene>
    <name evidence="4" type="primary">LOC105043758</name>
</gene>
<dbReference type="KEGG" id="egu:105043758"/>
<feature type="coiled-coil region" evidence="1">
    <location>
        <begin position="250"/>
        <end position="277"/>
    </location>
</feature>
<dbReference type="PANTHER" id="PTHR36051">
    <property type="entry name" value="DYNAMIN"/>
    <property type="match status" value="1"/>
</dbReference>
<evidence type="ECO:0000313" key="4">
    <source>
        <dbReference type="RefSeq" id="XP_010919746.1"/>
    </source>
</evidence>
<evidence type="ECO:0000313" key="3">
    <source>
        <dbReference type="Proteomes" id="UP000504607"/>
    </source>
</evidence>
<organism evidence="3 4">
    <name type="scientific">Elaeis guineensis var. tenera</name>
    <name type="common">Oil palm</name>
    <dbReference type="NCBI Taxonomy" id="51953"/>
    <lineage>
        <taxon>Eukaryota</taxon>
        <taxon>Viridiplantae</taxon>
        <taxon>Streptophyta</taxon>
        <taxon>Embryophyta</taxon>
        <taxon>Tracheophyta</taxon>
        <taxon>Spermatophyta</taxon>
        <taxon>Magnoliopsida</taxon>
        <taxon>Liliopsida</taxon>
        <taxon>Arecaceae</taxon>
        <taxon>Arecoideae</taxon>
        <taxon>Cocoseae</taxon>
        <taxon>Elaeidinae</taxon>
        <taxon>Elaeis</taxon>
    </lineage>
</organism>
<sequence>MDTAIGARRSSAFRMENPFSLKVFQVFTGFGAGCGIGIGVGRPIYLGAIPVLQQVMSATRGATDAFSGVGRHVNGSLKKLGMKNIEAGIGCGVGVGHGFGVGLALKPGVVHLIQSSLEQMMSKIMMNVGSVPGLSSAPSIIPGSAQSSITMLNGTFDKKVQSSSGSVLDLESETTGSTFQHARFDESPHQEPTHNSYESNRTMSEKSIGSHTEKVINNFLQNPLFRNDEEMGLNEVAGNLRSENNVLQILLKHQQVIEELMEENQKLRQILMEDLNVPPSKLQTNKESKIKTYYTCSDCFECRRRNRRRTR</sequence>
<dbReference type="AlphaFoldDB" id="A0A6I9R399"/>
<accession>A0A6I9R399</accession>
<name>A0A6I9R399_ELAGV</name>
<dbReference type="GeneID" id="105043758"/>